<dbReference type="OrthoDB" id="26525at2759"/>
<dbReference type="InterPro" id="IPR011992">
    <property type="entry name" value="EF-hand-dom_pair"/>
</dbReference>
<dbReference type="SUPFAM" id="SSF47473">
    <property type="entry name" value="EF-hand"/>
    <property type="match status" value="2"/>
</dbReference>
<dbReference type="EMBL" id="JWZX01001889">
    <property type="protein sequence ID" value="KOO31940.1"/>
    <property type="molecule type" value="Genomic_DNA"/>
</dbReference>
<evidence type="ECO:0000256" key="2">
    <source>
        <dbReference type="ARBA" id="ARBA00022737"/>
    </source>
</evidence>
<evidence type="ECO:0000256" key="1">
    <source>
        <dbReference type="ARBA" id="ARBA00022723"/>
    </source>
</evidence>
<dbReference type="InterPro" id="IPR002048">
    <property type="entry name" value="EF_hand_dom"/>
</dbReference>
<keyword evidence="7" id="KW-1185">Reference proteome</keyword>
<evidence type="ECO:0000313" key="6">
    <source>
        <dbReference type="EMBL" id="KOO31940.1"/>
    </source>
</evidence>
<feature type="domain" description="EF-hand" evidence="5">
    <location>
        <begin position="141"/>
        <end position="176"/>
    </location>
</feature>
<feature type="region of interest" description="Disordered" evidence="4">
    <location>
        <begin position="1"/>
        <end position="21"/>
    </location>
</feature>
<comment type="caution">
    <text evidence="6">The sequence shown here is derived from an EMBL/GenBank/DDBJ whole genome shotgun (WGS) entry which is preliminary data.</text>
</comment>
<feature type="region of interest" description="Disordered" evidence="4">
    <location>
        <begin position="318"/>
        <end position="349"/>
    </location>
</feature>
<evidence type="ECO:0000313" key="7">
    <source>
        <dbReference type="Proteomes" id="UP000037460"/>
    </source>
</evidence>
<accession>A0A0M0JZG5</accession>
<gene>
    <name evidence="6" type="ORF">Ctob_015022</name>
</gene>
<sequence>MPPLRVPSAGSKDDDRRKATEADLQRAADFAKLGRSVAMDMDAHDKDRNRSLDFREFSRMVREREMAVQTEEALRKRFKAMDLDGSGEISMAEFIKFALKDAYQRSGARVVELLKEWDEDGNGEIEVAEFAKLVRVLGFDALESEVQQVFDELDGNKSGSLELRELKTKLSERVTEEAAEGDKDYGTLQRHELRQLNWREGAMTAEAKIAARVQAVAAAAPVAAEPGALGATTAKQMAKQLRTALGDEEGLERVMDLFRAWDTDGDGMISKKEFRRAVATLGFAEVDKKQIDALFDRLDKDKTGTIEYREVNRFLGRQALLPPGSPGSPASSPASPQRPRSSSHEAGPAARLLRHTALSVESDVPLIEQLTVALAANWGRVTDLFKEWDADGSGTVSPKEFRQAMEAIGLGEHPEAIRYLFESIDIDNSGEVSLDELERAVRPSSVRAAKGELHIGFRPSKAQRALLTPGPLQAVK</sequence>
<protein>
    <submittedName>
        <fullName evidence="6">Calmodulin 2-like protein</fullName>
    </submittedName>
</protein>
<dbReference type="Gene3D" id="1.10.238.10">
    <property type="entry name" value="EF-hand"/>
    <property type="match status" value="4"/>
</dbReference>
<organism evidence="6 7">
    <name type="scientific">Chrysochromulina tobinii</name>
    <dbReference type="NCBI Taxonomy" id="1460289"/>
    <lineage>
        <taxon>Eukaryota</taxon>
        <taxon>Haptista</taxon>
        <taxon>Haptophyta</taxon>
        <taxon>Prymnesiophyceae</taxon>
        <taxon>Prymnesiales</taxon>
        <taxon>Chrysochromulinaceae</taxon>
        <taxon>Chrysochromulina</taxon>
    </lineage>
</organism>
<dbReference type="PROSITE" id="PS50222">
    <property type="entry name" value="EF_HAND_2"/>
    <property type="match status" value="7"/>
</dbReference>
<dbReference type="PROSITE" id="PS00018">
    <property type="entry name" value="EF_HAND_1"/>
    <property type="match status" value="8"/>
</dbReference>
<dbReference type="Pfam" id="PF13202">
    <property type="entry name" value="EF-hand_5"/>
    <property type="match status" value="1"/>
</dbReference>
<dbReference type="PANTHER" id="PTHR34524:SF6">
    <property type="entry name" value="CALCYPHOSINE LIKE"/>
    <property type="match status" value="1"/>
</dbReference>
<dbReference type="PANTHER" id="PTHR34524">
    <property type="entry name" value="CALCYPHOSIN"/>
    <property type="match status" value="1"/>
</dbReference>
<proteinExistence type="predicted"/>
<dbReference type="Pfam" id="PF13499">
    <property type="entry name" value="EF-hand_7"/>
    <property type="match status" value="3"/>
</dbReference>
<keyword evidence="3" id="KW-0106">Calcium</keyword>
<feature type="domain" description="EF-hand" evidence="5">
    <location>
        <begin position="69"/>
        <end position="104"/>
    </location>
</feature>
<evidence type="ECO:0000259" key="5">
    <source>
        <dbReference type="PROSITE" id="PS50222"/>
    </source>
</evidence>
<feature type="domain" description="EF-hand" evidence="5">
    <location>
        <begin position="376"/>
        <end position="411"/>
    </location>
</feature>
<evidence type="ECO:0000256" key="4">
    <source>
        <dbReference type="SAM" id="MobiDB-lite"/>
    </source>
</evidence>
<reference evidence="7" key="1">
    <citation type="journal article" date="2015" name="PLoS Genet.">
        <title>Genome Sequence and Transcriptome Analyses of Chrysochromulina tobin: Metabolic Tools for Enhanced Algal Fitness in the Prominent Order Prymnesiales (Haptophyceae).</title>
        <authorList>
            <person name="Hovde B.T."/>
            <person name="Deodato C.R."/>
            <person name="Hunsperger H.M."/>
            <person name="Ryken S.A."/>
            <person name="Yost W."/>
            <person name="Jha R.K."/>
            <person name="Patterson J."/>
            <person name="Monnat R.J. Jr."/>
            <person name="Barlow S.B."/>
            <person name="Starkenburg S.R."/>
            <person name="Cattolico R.A."/>
        </authorList>
    </citation>
    <scope>NUCLEOTIDE SEQUENCE</scope>
    <source>
        <strain evidence="7">CCMP291</strain>
    </source>
</reference>
<feature type="domain" description="EF-hand" evidence="5">
    <location>
        <begin position="105"/>
        <end position="140"/>
    </location>
</feature>
<name>A0A0M0JZG5_9EUKA</name>
<dbReference type="SMART" id="SM00054">
    <property type="entry name" value="EFh"/>
    <property type="match status" value="8"/>
</dbReference>
<feature type="domain" description="EF-hand" evidence="5">
    <location>
        <begin position="286"/>
        <end position="321"/>
    </location>
</feature>
<dbReference type="InterPro" id="IPR018247">
    <property type="entry name" value="EF_Hand_1_Ca_BS"/>
</dbReference>
<feature type="compositionally biased region" description="Low complexity" evidence="4">
    <location>
        <begin position="318"/>
        <end position="340"/>
    </location>
</feature>
<dbReference type="Proteomes" id="UP000037460">
    <property type="component" value="Unassembled WGS sequence"/>
</dbReference>
<dbReference type="AlphaFoldDB" id="A0A0M0JZG5"/>
<feature type="domain" description="EF-hand" evidence="5">
    <location>
        <begin position="249"/>
        <end position="284"/>
    </location>
</feature>
<evidence type="ECO:0000256" key="3">
    <source>
        <dbReference type="ARBA" id="ARBA00022837"/>
    </source>
</evidence>
<feature type="domain" description="EF-hand" evidence="5">
    <location>
        <begin position="412"/>
        <end position="447"/>
    </location>
</feature>
<dbReference type="GO" id="GO:0005509">
    <property type="term" value="F:calcium ion binding"/>
    <property type="evidence" value="ECO:0007669"/>
    <property type="project" value="InterPro"/>
</dbReference>
<feature type="non-terminal residue" evidence="6">
    <location>
        <position position="476"/>
    </location>
</feature>
<dbReference type="InterPro" id="IPR051581">
    <property type="entry name" value="Ca-bind"/>
</dbReference>
<keyword evidence="1" id="KW-0479">Metal-binding</keyword>
<keyword evidence="2" id="KW-0677">Repeat</keyword>
<dbReference type="CDD" id="cd00051">
    <property type="entry name" value="EFh"/>
    <property type="match status" value="3"/>
</dbReference>
<feature type="compositionally biased region" description="Basic and acidic residues" evidence="4">
    <location>
        <begin position="11"/>
        <end position="21"/>
    </location>
</feature>